<evidence type="ECO:0000256" key="1">
    <source>
        <dbReference type="ARBA" id="ARBA00004370"/>
    </source>
</evidence>
<protein>
    <submittedName>
        <fullName evidence="10">(California timema) hypothetical protein</fullName>
    </submittedName>
</protein>
<dbReference type="FunFam" id="2.60.40.60:FF:000280">
    <property type="entry name" value="AGAP007203-PA-like protein"/>
    <property type="match status" value="1"/>
</dbReference>
<keyword evidence="6" id="KW-1133">Transmembrane helix</keyword>
<dbReference type="InterPro" id="IPR020894">
    <property type="entry name" value="Cadherin_CS"/>
</dbReference>
<dbReference type="SUPFAM" id="SSF49313">
    <property type="entry name" value="Cadherin-like"/>
    <property type="match status" value="4"/>
</dbReference>
<dbReference type="PROSITE" id="PS50268">
    <property type="entry name" value="CADHERIN_2"/>
    <property type="match status" value="4"/>
</dbReference>
<evidence type="ECO:0000256" key="8">
    <source>
        <dbReference type="PROSITE-ProRule" id="PRU00043"/>
    </source>
</evidence>
<feature type="domain" description="Cadherin" evidence="9">
    <location>
        <begin position="7"/>
        <end position="102"/>
    </location>
</feature>
<evidence type="ECO:0000256" key="2">
    <source>
        <dbReference type="ARBA" id="ARBA00022692"/>
    </source>
</evidence>
<dbReference type="GO" id="GO:0005509">
    <property type="term" value="F:calcium ion binding"/>
    <property type="evidence" value="ECO:0007669"/>
    <property type="project" value="UniProtKB-UniRule"/>
</dbReference>
<evidence type="ECO:0000256" key="6">
    <source>
        <dbReference type="ARBA" id="ARBA00022989"/>
    </source>
</evidence>
<evidence type="ECO:0000256" key="4">
    <source>
        <dbReference type="ARBA" id="ARBA00022837"/>
    </source>
</evidence>
<accession>A0A7R9JCV3</accession>
<dbReference type="InterPro" id="IPR015919">
    <property type="entry name" value="Cadherin-like_sf"/>
</dbReference>
<reference evidence="10" key="1">
    <citation type="submission" date="2020-11" db="EMBL/GenBank/DDBJ databases">
        <authorList>
            <person name="Tran Van P."/>
        </authorList>
    </citation>
    <scope>NUCLEOTIDE SEQUENCE</scope>
</reference>
<feature type="domain" description="Cadherin" evidence="9">
    <location>
        <begin position="105"/>
        <end position="216"/>
    </location>
</feature>
<evidence type="ECO:0000259" key="9">
    <source>
        <dbReference type="PROSITE" id="PS50268"/>
    </source>
</evidence>
<feature type="domain" description="Cadherin" evidence="9">
    <location>
        <begin position="218"/>
        <end position="331"/>
    </location>
</feature>
<dbReference type="GO" id="GO:0005911">
    <property type="term" value="C:cell-cell junction"/>
    <property type="evidence" value="ECO:0007669"/>
    <property type="project" value="TreeGrafter"/>
</dbReference>
<dbReference type="SMART" id="SM00112">
    <property type="entry name" value="CA"/>
    <property type="match status" value="3"/>
</dbReference>
<dbReference type="PROSITE" id="PS00232">
    <property type="entry name" value="CADHERIN_1"/>
    <property type="match status" value="2"/>
</dbReference>
<sequence length="826" mass="93383">MPTYLESVPQDLAVGREVMRISATDIDDGNNSRVAYSLERNPGYFRIDSNNGVIFLDKPIDMDPGHKFTMTGRAEDSGTPPRMTEIELEVLVVESHKKAPTFVDGGATWDITLPENYSNYTAALPNGVFKAVSNVPEDSEVIFTLVSGATEQTNKLGTFILETKGDTAFIKLGSALDYETINEYTLTLGVRNKHKLAAETSINVFVTDVNDHIPSFNFKEVPEGIVLENEPPGTPVMQVRAIDIDGTSANNIVSYKLDENSKHRDLFQIDKDTGNITTLREFDREENNRYQIKVIAYDNSPSALKNNGEPNTAELSFWINIGDKNDNPPVFTQKIYVAEEIPENANTNALVTEVKALDKDTASPVTYDILEGNVGDAFYIENTTGKIRVKNQLDYESITAVTSCKYSQASQGIPKYTCMFDSTGHKLNSPEYHHSGSVLSLSNRELPRIPPQRECPFPIQPGTPQNTTTAGVSFPYLTGNYLEYPHSGSVLSLSNQELPRIPPQGECRSLSNQELPRIPPQRVCRSLSNQELSRIPPQRECRSLSNQELPEYHHRGSVVPCLTGNSPEYHHSESVVPCLTGKSPEYHHSERVVPYLTMNSPEYHHSESFVPLSNQELPEYHHRESVVPYLSGNSPEYHHSESVVPYLTGNSPEYHHRESVVTCLTRNSPEYHHNESVVPYLTRNSPEYHHRESVVPCLTGNSPEYHHRESVVPYLTGNSPEYHHRESVVPYLTRNSPEYHHRESVVPYLTRNSPEYHHSESVVPYLTRNSPEYHHRESVVPYLTRNSPEYHHRESVVPYLTRNSLEYHHCECVIQKEIHELIIKDP</sequence>
<dbReference type="GO" id="GO:0005886">
    <property type="term" value="C:plasma membrane"/>
    <property type="evidence" value="ECO:0007669"/>
    <property type="project" value="InterPro"/>
</dbReference>
<keyword evidence="5" id="KW-0130">Cell adhesion</keyword>
<dbReference type="AlphaFoldDB" id="A0A7R9JCV3"/>
<gene>
    <name evidence="10" type="ORF">TCMB3V08_LOCUS8729</name>
</gene>
<dbReference type="PRINTS" id="PR00205">
    <property type="entry name" value="CADHERIN"/>
</dbReference>
<dbReference type="PANTHER" id="PTHR24025:SF23">
    <property type="entry name" value="NEURAL-CADHERIN"/>
    <property type="match status" value="1"/>
</dbReference>
<dbReference type="InterPro" id="IPR002126">
    <property type="entry name" value="Cadherin-like_dom"/>
</dbReference>
<keyword evidence="3" id="KW-0677">Repeat</keyword>
<name>A0A7R9JCV3_TIMCA</name>
<dbReference type="PANTHER" id="PTHR24025">
    <property type="entry name" value="DESMOGLEIN FAMILY MEMBER"/>
    <property type="match status" value="1"/>
</dbReference>
<dbReference type="GO" id="GO:0007156">
    <property type="term" value="P:homophilic cell adhesion via plasma membrane adhesion molecules"/>
    <property type="evidence" value="ECO:0007669"/>
    <property type="project" value="InterPro"/>
</dbReference>
<comment type="subcellular location">
    <subcellularLocation>
        <location evidence="1">Membrane</location>
    </subcellularLocation>
</comment>
<dbReference type="EMBL" id="OE183931">
    <property type="protein sequence ID" value="CAD7576153.1"/>
    <property type="molecule type" value="Genomic_DNA"/>
</dbReference>
<dbReference type="InterPro" id="IPR050971">
    <property type="entry name" value="Cadherin-domain_protein"/>
</dbReference>
<dbReference type="CDD" id="cd11304">
    <property type="entry name" value="Cadherin_repeat"/>
    <property type="match status" value="3"/>
</dbReference>
<feature type="domain" description="Cadherin" evidence="9">
    <location>
        <begin position="340"/>
        <end position="407"/>
    </location>
</feature>
<organism evidence="10">
    <name type="scientific">Timema californicum</name>
    <name type="common">California timema</name>
    <name type="synonym">Walking stick</name>
    <dbReference type="NCBI Taxonomy" id="61474"/>
    <lineage>
        <taxon>Eukaryota</taxon>
        <taxon>Metazoa</taxon>
        <taxon>Ecdysozoa</taxon>
        <taxon>Arthropoda</taxon>
        <taxon>Hexapoda</taxon>
        <taxon>Insecta</taxon>
        <taxon>Pterygota</taxon>
        <taxon>Neoptera</taxon>
        <taxon>Polyneoptera</taxon>
        <taxon>Phasmatodea</taxon>
        <taxon>Timematodea</taxon>
        <taxon>Timematoidea</taxon>
        <taxon>Timematidae</taxon>
        <taxon>Timema</taxon>
    </lineage>
</organism>
<keyword evidence="4 8" id="KW-0106">Calcium</keyword>
<keyword evidence="7" id="KW-0472">Membrane</keyword>
<keyword evidence="2" id="KW-0812">Transmembrane</keyword>
<dbReference type="Pfam" id="PF00028">
    <property type="entry name" value="Cadherin"/>
    <property type="match status" value="3"/>
</dbReference>
<evidence type="ECO:0000256" key="7">
    <source>
        <dbReference type="ARBA" id="ARBA00023136"/>
    </source>
</evidence>
<evidence type="ECO:0000256" key="3">
    <source>
        <dbReference type="ARBA" id="ARBA00022737"/>
    </source>
</evidence>
<evidence type="ECO:0000256" key="5">
    <source>
        <dbReference type="ARBA" id="ARBA00022889"/>
    </source>
</evidence>
<proteinExistence type="predicted"/>
<dbReference type="Gene3D" id="2.60.40.60">
    <property type="entry name" value="Cadherins"/>
    <property type="match status" value="4"/>
</dbReference>
<evidence type="ECO:0000313" key="10">
    <source>
        <dbReference type="EMBL" id="CAD7576153.1"/>
    </source>
</evidence>